<dbReference type="AlphaFoldDB" id="A0AA38CEP3"/>
<organism evidence="1 2">
    <name type="scientific">Taxus chinensis</name>
    <name type="common">Chinese yew</name>
    <name type="synonym">Taxus wallichiana var. chinensis</name>
    <dbReference type="NCBI Taxonomy" id="29808"/>
    <lineage>
        <taxon>Eukaryota</taxon>
        <taxon>Viridiplantae</taxon>
        <taxon>Streptophyta</taxon>
        <taxon>Embryophyta</taxon>
        <taxon>Tracheophyta</taxon>
        <taxon>Spermatophyta</taxon>
        <taxon>Pinopsida</taxon>
        <taxon>Pinidae</taxon>
        <taxon>Conifers II</taxon>
        <taxon>Cupressales</taxon>
        <taxon>Taxaceae</taxon>
        <taxon>Taxus</taxon>
    </lineage>
</organism>
<reference evidence="1 2" key="1">
    <citation type="journal article" date="2021" name="Nat. Plants">
        <title>The Taxus genome provides insights into paclitaxel biosynthesis.</title>
        <authorList>
            <person name="Xiong X."/>
            <person name="Gou J."/>
            <person name="Liao Q."/>
            <person name="Li Y."/>
            <person name="Zhou Q."/>
            <person name="Bi G."/>
            <person name="Li C."/>
            <person name="Du R."/>
            <person name="Wang X."/>
            <person name="Sun T."/>
            <person name="Guo L."/>
            <person name="Liang H."/>
            <person name="Lu P."/>
            <person name="Wu Y."/>
            <person name="Zhang Z."/>
            <person name="Ro D.K."/>
            <person name="Shang Y."/>
            <person name="Huang S."/>
            <person name="Yan J."/>
        </authorList>
    </citation>
    <scope>NUCLEOTIDE SEQUENCE [LARGE SCALE GENOMIC DNA]</scope>
    <source>
        <strain evidence="1">Ta-2019</strain>
    </source>
</reference>
<dbReference type="Proteomes" id="UP000824469">
    <property type="component" value="Unassembled WGS sequence"/>
</dbReference>
<evidence type="ECO:0000313" key="2">
    <source>
        <dbReference type="Proteomes" id="UP000824469"/>
    </source>
</evidence>
<evidence type="ECO:0000313" key="1">
    <source>
        <dbReference type="EMBL" id="KAH9298605.1"/>
    </source>
</evidence>
<gene>
    <name evidence="1" type="ORF">KI387_030287</name>
</gene>
<feature type="non-terminal residue" evidence="1">
    <location>
        <position position="55"/>
    </location>
</feature>
<sequence length="55" mass="6371">LLRSIVRIARVRPSYLHRPPYPSTSSDLLHQVSISYSDLLCELLVWRPSYLQSTS</sequence>
<feature type="non-terminal residue" evidence="1">
    <location>
        <position position="1"/>
    </location>
</feature>
<proteinExistence type="predicted"/>
<protein>
    <submittedName>
        <fullName evidence="1">Uncharacterized protein</fullName>
    </submittedName>
</protein>
<comment type="caution">
    <text evidence="1">The sequence shown here is derived from an EMBL/GenBank/DDBJ whole genome shotgun (WGS) entry which is preliminary data.</text>
</comment>
<dbReference type="EMBL" id="JAHRHJ020000010">
    <property type="protein sequence ID" value="KAH9298605.1"/>
    <property type="molecule type" value="Genomic_DNA"/>
</dbReference>
<name>A0AA38CEP3_TAXCH</name>
<keyword evidence="2" id="KW-1185">Reference proteome</keyword>
<accession>A0AA38CEP3</accession>